<dbReference type="Gene3D" id="3.40.50.300">
    <property type="entry name" value="P-loop containing nucleotide triphosphate hydrolases"/>
    <property type="match status" value="2"/>
</dbReference>
<dbReference type="PROSITE" id="PS51192">
    <property type="entry name" value="HELICASE_ATP_BIND_1"/>
    <property type="match status" value="2"/>
</dbReference>
<feature type="compositionally biased region" description="Basic and acidic residues" evidence="7">
    <location>
        <begin position="48"/>
        <end position="62"/>
    </location>
</feature>
<sequence length="1651" mass="187363">MVMAATLFKLNSLESETDKEMTTTSKIVVQYQETFTYRKSIKKKKKVSFERHDSESGDDGGKQSKKNKHKRVSGGDKIVNIESFKVSEGSRTQEKSLLMFYRRTWKAWKKGYLLYEVKTDEDKEDESDEGASDPEEEIGVDKVCEWIESLSKLWKRDLEYIDTGQNDDVKKNDVKKEKKKKSSKKMKLSVEDVKINNSNAVLKFKITDPLREKLQATTSEMILGGADLVGRARTGQGKKLVLVLPILKSLINGPAKRKNKNRYGRPQSVLILLPTRELAKQVFADFDAYEGFVALNSCCVYEGSQEIKLKRGADIVVGTPGRIKDHTERHNIATRFLKQDKKTIDLVGNDKIKASNSVRPIALPCSKQSMSRLIPYTISLYSSGGSKICFTKTKDQASQFSGLLPGARALHGDIQQSQRKITLVGFRKGQTGGASKSGVAIMLYGGIIMVMAATLFKLNSLDSETDKEMTTTSKIVVQYQETFTDRKSIKKKKKVSFERHDSESGDDGGKQSKKKHKRVSGGDKVVNIESFKVSEGSRTQEKSLLMFYRRTGKAWKKGYLLYEVKTDEDKEDESDEGASDPEEEIGVDKVCEWIESLSKLWKRDLEYLDTGQNDDVKKNDVKKEKKKKSSKKMKRSVEDVKINNSNAVLKFKITDLLREKLQATTSEMILGGADLVGRARTGQGKTLVLVLPILKSLINGPAKRKNKNMYGRPQSVLILLPTRELTKQVFADFDAYEGFVALNSCCVYEGSQEIKLKRGADIVVGTPGRIKDHTERHNIATRFLKQDKKTIDLVGNDKIKASNSVRPIALPCNKQSMSRLIPYTIILYSSGGSKICFNSQFSSLLPGARALHGDIQQSQRKITLVGFRKGQAGGAGKSGVAIMLYGSRKSGLSNIEKQTGKRFEHVSAPQPNDIAKAVGMEAAEKIIQVCDGLVPAFMTAAEEVADEYGEGDKLLRNCFLRQMVKENDRNSKTQVIGESEIESFEKDDDLVLDQKEFETLYHHEENSARDIIMGQSRISKDSAEKNNEDRMKIGQSCVEYENLESFLKLPLEDPCILAHKENESLRIVWRTLGLKIAATYFSLERREHKTIVDERTRSGYPVRQGERISMSYRHTGLCVYETEGKEDFMETNLEKPEDSTKTAKKLLAESKTEKAQKGSTKTTTKKRLDKSVHSDAKKRNSEGGSMDMQIAKSLKSKKKNSWAMKSSTKEFEQILKSHQKRNRTAVEEVEFNKSEHDASEELNINNLKKERWKIISDEEVSKFSRIHGKFKDVVRSVHSDDEEHGKLERKRKDTLMLMGVMLCMLERRKTRMHGLTVLKLIRCILDDLLLMILKRKKMGGQSVGNTVRSLSICFSVAMGIHADELSKEVFAGSKWFVLRYDVLNMEIIKTAIGFAKQEDLSVSLILASFKMAPYKEKEWKEWEVNNYKVKEQKLRIKMCSSLRGRMLKIISDEEVSKFSRIHGKFKDVVRSVHSDDEEHGKLERKRKDTLMLMGVMLCMLERRKTRMHGLTVLKLIRCILDDLLLMILKRKKMGGQSVGNTVRSLSICFSVAMGIHADELSKEVFAGSKWFVLRYDVLNMEIIKTAIGFAKQEDLSVSLILASFKMAPYKEKEWKEWEVNNYKVKEQKLRIKMCSSLRGRMLKVSLWSKIS</sequence>
<evidence type="ECO:0000256" key="4">
    <source>
        <dbReference type="ARBA" id="ARBA00022806"/>
    </source>
</evidence>
<feature type="region of interest" description="Disordered" evidence="7">
    <location>
        <begin position="494"/>
        <end position="521"/>
    </location>
</feature>
<proteinExistence type="predicted"/>
<dbReference type="SUPFAM" id="SSF52540">
    <property type="entry name" value="P-loop containing nucleoside triphosphate hydrolases"/>
    <property type="match status" value="3"/>
</dbReference>
<comment type="catalytic activity">
    <reaction evidence="6">
        <text>ATP + H2O = ADP + phosphate + H(+)</text>
        <dbReference type="Rhea" id="RHEA:13065"/>
        <dbReference type="ChEBI" id="CHEBI:15377"/>
        <dbReference type="ChEBI" id="CHEBI:15378"/>
        <dbReference type="ChEBI" id="CHEBI:30616"/>
        <dbReference type="ChEBI" id="CHEBI:43474"/>
        <dbReference type="ChEBI" id="CHEBI:456216"/>
        <dbReference type="EC" id="3.6.4.13"/>
    </reaction>
</comment>
<keyword evidence="2" id="KW-0547">Nucleotide-binding</keyword>
<evidence type="ECO:0000256" key="3">
    <source>
        <dbReference type="ARBA" id="ARBA00022801"/>
    </source>
</evidence>
<feature type="domain" description="Helicase ATP-binding" evidence="8">
    <location>
        <begin position="666"/>
        <end position="810"/>
    </location>
</feature>
<feature type="region of interest" description="Disordered" evidence="7">
    <location>
        <begin position="1147"/>
        <end position="1205"/>
    </location>
</feature>
<evidence type="ECO:0000313" key="10">
    <source>
        <dbReference type="Proteomes" id="UP000712600"/>
    </source>
</evidence>
<comment type="caution">
    <text evidence="9">The sequence shown here is derived from an EMBL/GenBank/DDBJ whole genome shotgun (WGS) entry which is preliminary data.</text>
</comment>
<accession>A0A8S9SMQ7</accession>
<feature type="domain" description="Helicase ATP-binding" evidence="8">
    <location>
        <begin position="219"/>
        <end position="412"/>
    </location>
</feature>
<organism evidence="9 10">
    <name type="scientific">Brassica cretica</name>
    <name type="common">Mustard</name>
    <dbReference type="NCBI Taxonomy" id="69181"/>
    <lineage>
        <taxon>Eukaryota</taxon>
        <taxon>Viridiplantae</taxon>
        <taxon>Streptophyta</taxon>
        <taxon>Embryophyta</taxon>
        <taxon>Tracheophyta</taxon>
        <taxon>Spermatophyta</taxon>
        <taxon>Magnoliopsida</taxon>
        <taxon>eudicotyledons</taxon>
        <taxon>Gunneridae</taxon>
        <taxon>Pentapetalae</taxon>
        <taxon>rosids</taxon>
        <taxon>malvids</taxon>
        <taxon>Brassicales</taxon>
        <taxon>Brassicaceae</taxon>
        <taxon>Brassiceae</taxon>
        <taxon>Brassica</taxon>
    </lineage>
</organism>
<dbReference type="PANTHER" id="PTHR47963">
    <property type="entry name" value="DEAD-BOX ATP-DEPENDENT RNA HELICASE 47, MITOCHONDRIAL"/>
    <property type="match status" value="1"/>
</dbReference>
<dbReference type="InterPro" id="IPR014001">
    <property type="entry name" value="Helicase_ATP-bd"/>
</dbReference>
<keyword evidence="4" id="KW-0347">Helicase</keyword>
<keyword evidence="3" id="KW-0378">Hydrolase</keyword>
<dbReference type="EMBL" id="QGKX02000004">
    <property type="protein sequence ID" value="KAF3601333.1"/>
    <property type="molecule type" value="Genomic_DNA"/>
</dbReference>
<dbReference type="SMART" id="SM00487">
    <property type="entry name" value="DEXDc"/>
    <property type="match status" value="2"/>
</dbReference>
<feature type="compositionally biased region" description="Basic and acidic residues" evidence="7">
    <location>
        <begin position="495"/>
        <end position="510"/>
    </location>
</feature>
<dbReference type="EC" id="3.6.4.13" evidence="1"/>
<dbReference type="Proteomes" id="UP000712600">
    <property type="component" value="Unassembled WGS sequence"/>
</dbReference>
<name>A0A8S9SMQ7_BRACR</name>
<dbReference type="Pfam" id="PF26142">
    <property type="entry name" value="DD_DDX21-DDX50"/>
    <property type="match status" value="1"/>
</dbReference>
<dbReference type="GO" id="GO:0003723">
    <property type="term" value="F:RNA binding"/>
    <property type="evidence" value="ECO:0007669"/>
    <property type="project" value="TreeGrafter"/>
</dbReference>
<dbReference type="InterPro" id="IPR027417">
    <property type="entry name" value="P-loop_NTPase"/>
</dbReference>
<gene>
    <name evidence="9" type="ORF">F2Q69_00036689</name>
</gene>
<protein>
    <recommendedName>
        <fullName evidence="1">RNA helicase</fullName>
        <ecNumber evidence="1">3.6.4.13</ecNumber>
    </recommendedName>
</protein>
<keyword evidence="5" id="KW-0067">ATP-binding</keyword>
<dbReference type="PANTHER" id="PTHR47963:SF8">
    <property type="entry name" value="ATP-DEPENDENT RNA HELICASE DEAD"/>
    <property type="match status" value="1"/>
</dbReference>
<feature type="compositionally biased region" description="Basic residues" evidence="7">
    <location>
        <begin position="63"/>
        <end position="72"/>
    </location>
</feature>
<evidence type="ECO:0000256" key="5">
    <source>
        <dbReference type="ARBA" id="ARBA00022840"/>
    </source>
</evidence>
<evidence type="ECO:0000256" key="6">
    <source>
        <dbReference type="ARBA" id="ARBA00047984"/>
    </source>
</evidence>
<evidence type="ECO:0000256" key="1">
    <source>
        <dbReference type="ARBA" id="ARBA00012552"/>
    </source>
</evidence>
<feature type="compositionally biased region" description="Basic and acidic residues" evidence="7">
    <location>
        <begin position="1169"/>
        <end position="1181"/>
    </location>
</feature>
<feature type="compositionally biased region" description="Basic and acidic residues" evidence="7">
    <location>
        <begin position="1147"/>
        <end position="1156"/>
    </location>
</feature>
<reference evidence="9" key="1">
    <citation type="submission" date="2019-12" db="EMBL/GenBank/DDBJ databases">
        <title>Genome sequencing and annotation of Brassica cretica.</title>
        <authorList>
            <person name="Studholme D.J."/>
            <person name="Sarris P."/>
        </authorList>
    </citation>
    <scope>NUCLEOTIDE SEQUENCE</scope>
    <source>
        <strain evidence="9">PFS-109/04</strain>
        <tissue evidence="9">Leaf</tissue>
    </source>
</reference>
<feature type="region of interest" description="Disordered" evidence="7">
    <location>
        <begin position="48"/>
        <end position="73"/>
    </location>
</feature>
<evidence type="ECO:0000256" key="7">
    <source>
        <dbReference type="SAM" id="MobiDB-lite"/>
    </source>
</evidence>
<dbReference type="InterPro" id="IPR050547">
    <property type="entry name" value="DEAD_box_RNA_helicases"/>
</dbReference>
<dbReference type="GO" id="GO:0016787">
    <property type="term" value="F:hydrolase activity"/>
    <property type="evidence" value="ECO:0007669"/>
    <property type="project" value="UniProtKB-KW"/>
</dbReference>
<dbReference type="InterPro" id="IPR059027">
    <property type="entry name" value="DD_DDX21-DDX50"/>
</dbReference>
<evidence type="ECO:0000259" key="8">
    <source>
        <dbReference type="PROSITE" id="PS51192"/>
    </source>
</evidence>
<dbReference type="Pfam" id="PF00270">
    <property type="entry name" value="DEAD"/>
    <property type="match status" value="2"/>
</dbReference>
<evidence type="ECO:0000313" key="9">
    <source>
        <dbReference type="EMBL" id="KAF3601333.1"/>
    </source>
</evidence>
<dbReference type="GO" id="GO:0003724">
    <property type="term" value="F:RNA helicase activity"/>
    <property type="evidence" value="ECO:0007669"/>
    <property type="project" value="UniProtKB-EC"/>
</dbReference>
<dbReference type="GO" id="GO:0005524">
    <property type="term" value="F:ATP binding"/>
    <property type="evidence" value="ECO:0007669"/>
    <property type="project" value="UniProtKB-KW"/>
</dbReference>
<dbReference type="InterPro" id="IPR011545">
    <property type="entry name" value="DEAD/DEAH_box_helicase_dom"/>
</dbReference>
<evidence type="ECO:0000256" key="2">
    <source>
        <dbReference type="ARBA" id="ARBA00022741"/>
    </source>
</evidence>